<comment type="subcellular location">
    <subcellularLocation>
        <location evidence="1">Membrane</location>
        <topology evidence="1">Multi-pass membrane protein</topology>
    </subcellularLocation>
</comment>
<comment type="caution">
    <text evidence="7">The sequence shown here is derived from an EMBL/GenBank/DDBJ whole genome shotgun (WGS) entry which is preliminary data.</text>
</comment>
<organism evidence="7">
    <name type="scientific">Thermogladius calderae</name>
    <dbReference type="NCBI Taxonomy" id="1200300"/>
    <lineage>
        <taxon>Archaea</taxon>
        <taxon>Thermoproteota</taxon>
        <taxon>Thermoprotei</taxon>
        <taxon>Desulfurococcales</taxon>
        <taxon>Desulfurococcaceae</taxon>
        <taxon>Thermogladius</taxon>
    </lineage>
</organism>
<evidence type="ECO:0000256" key="5">
    <source>
        <dbReference type="SAM" id="Phobius"/>
    </source>
</evidence>
<evidence type="ECO:0000256" key="2">
    <source>
        <dbReference type="ARBA" id="ARBA00022692"/>
    </source>
</evidence>
<dbReference type="AlphaFoldDB" id="A0A7J3XZR8"/>
<accession>A0A7J3XZR8</accession>
<keyword evidence="4 5" id="KW-0472">Membrane</keyword>
<dbReference type="GO" id="GO:0140359">
    <property type="term" value="F:ABC-type transporter activity"/>
    <property type="evidence" value="ECO:0007669"/>
    <property type="project" value="InterPro"/>
</dbReference>
<feature type="transmembrane region" description="Helical" evidence="5">
    <location>
        <begin position="56"/>
        <end position="77"/>
    </location>
</feature>
<reference evidence="7" key="1">
    <citation type="journal article" date="2020" name="mSystems">
        <title>Genome- and Community-Level Interaction Insights into Carbon Utilization and Element Cycling Functions of Hydrothermarchaeota in Hydrothermal Sediment.</title>
        <authorList>
            <person name="Zhou Z."/>
            <person name="Liu Y."/>
            <person name="Xu W."/>
            <person name="Pan J."/>
            <person name="Luo Z.H."/>
            <person name="Li M."/>
        </authorList>
    </citation>
    <scope>NUCLEOTIDE SEQUENCE [LARGE SCALE GENOMIC DNA]</scope>
    <source>
        <strain evidence="7">SpSt-110</strain>
    </source>
</reference>
<feature type="transmembrane region" description="Helical" evidence="5">
    <location>
        <begin position="30"/>
        <end position="50"/>
    </location>
</feature>
<keyword evidence="3 5" id="KW-1133">Transmembrane helix</keyword>
<dbReference type="EMBL" id="DRYK01000063">
    <property type="protein sequence ID" value="HHP68156.1"/>
    <property type="molecule type" value="Genomic_DNA"/>
</dbReference>
<dbReference type="GO" id="GO:0016020">
    <property type="term" value="C:membrane"/>
    <property type="evidence" value="ECO:0007669"/>
    <property type="project" value="UniProtKB-SubCell"/>
</dbReference>
<dbReference type="InterPro" id="IPR051784">
    <property type="entry name" value="Nod_factor_ABC_transporter"/>
</dbReference>
<evidence type="ECO:0000259" key="6">
    <source>
        <dbReference type="Pfam" id="PF01061"/>
    </source>
</evidence>
<evidence type="ECO:0000256" key="1">
    <source>
        <dbReference type="ARBA" id="ARBA00004141"/>
    </source>
</evidence>
<evidence type="ECO:0000256" key="3">
    <source>
        <dbReference type="ARBA" id="ARBA00022989"/>
    </source>
</evidence>
<dbReference type="Pfam" id="PF01061">
    <property type="entry name" value="ABC2_membrane"/>
    <property type="match status" value="1"/>
</dbReference>
<dbReference type="PANTHER" id="PTHR43229">
    <property type="entry name" value="NODULATION PROTEIN J"/>
    <property type="match status" value="1"/>
</dbReference>
<feature type="transmembrane region" description="Helical" evidence="5">
    <location>
        <begin position="98"/>
        <end position="123"/>
    </location>
</feature>
<name>A0A7J3XZR8_9CREN</name>
<evidence type="ECO:0000256" key="4">
    <source>
        <dbReference type="ARBA" id="ARBA00023136"/>
    </source>
</evidence>
<proteinExistence type="predicted"/>
<feature type="domain" description="ABC-2 type transporter transmembrane" evidence="6">
    <location>
        <begin position="29"/>
        <end position="209"/>
    </location>
</feature>
<protein>
    <recommendedName>
        <fullName evidence="6">ABC-2 type transporter transmembrane domain-containing protein</fullName>
    </recommendedName>
</protein>
<feature type="transmembrane region" description="Helical" evidence="5">
    <location>
        <begin position="218"/>
        <end position="236"/>
    </location>
</feature>
<sequence>MRRLVVSLRGMLGVALLDVAPLLRQPGWIIQNASMTAAFVVMLWALGGSFGLKNAVIGMVVAMIFAGGVNGVGQSLGYDKIMRILDMYVASPISILRYFLGVFFGELMWIPTMLIPLAAVSLLTNQLPVLLVTLLTSLPLLFISIFIGVLIGFGVRNPTNISAITNPVSFLLSFLPPVYYPASFLPQLVKEAALATPTAATAELARWLVFKEAAMQPIYLMVVLATWTAASVLLVARYGRPRFD</sequence>
<gene>
    <name evidence="7" type="ORF">ENM60_05170</name>
</gene>
<evidence type="ECO:0000313" key="7">
    <source>
        <dbReference type="EMBL" id="HHP68156.1"/>
    </source>
</evidence>
<dbReference type="InterPro" id="IPR013525">
    <property type="entry name" value="ABC2_TM"/>
</dbReference>
<keyword evidence="2 5" id="KW-0812">Transmembrane</keyword>
<feature type="transmembrane region" description="Helical" evidence="5">
    <location>
        <begin position="129"/>
        <end position="151"/>
    </location>
</feature>
<dbReference type="PANTHER" id="PTHR43229:SF3">
    <property type="entry name" value="ABC-TYPE MULTIDRUG TRANSPORT SYSTEM, PERMEASE COMPONENT"/>
    <property type="match status" value="1"/>
</dbReference>
<feature type="transmembrane region" description="Helical" evidence="5">
    <location>
        <begin position="163"/>
        <end position="180"/>
    </location>
</feature>